<sequence>VGRKMKKVGTPRPFRIEDPHQQPTW</sequence>
<accession>D2HUS6</accession>
<feature type="non-terminal residue" evidence="2">
    <location>
        <position position="1"/>
    </location>
</feature>
<evidence type="ECO:0000313" key="2">
    <source>
        <dbReference type="EMBL" id="EFB30055.1"/>
    </source>
</evidence>
<dbReference type="AlphaFoldDB" id="D2HUS6"/>
<feature type="compositionally biased region" description="Basic and acidic residues" evidence="1">
    <location>
        <begin position="14"/>
        <end position="25"/>
    </location>
</feature>
<feature type="region of interest" description="Disordered" evidence="1">
    <location>
        <begin position="1"/>
        <end position="25"/>
    </location>
</feature>
<organism evidence="2">
    <name type="scientific">Ailuropoda melanoleuca</name>
    <name type="common">Giant panda</name>
    <dbReference type="NCBI Taxonomy" id="9646"/>
    <lineage>
        <taxon>Eukaryota</taxon>
        <taxon>Metazoa</taxon>
        <taxon>Chordata</taxon>
        <taxon>Craniata</taxon>
        <taxon>Vertebrata</taxon>
        <taxon>Euteleostomi</taxon>
        <taxon>Mammalia</taxon>
        <taxon>Eutheria</taxon>
        <taxon>Laurasiatheria</taxon>
        <taxon>Carnivora</taxon>
        <taxon>Caniformia</taxon>
        <taxon>Ursidae</taxon>
        <taxon>Ailuropoda</taxon>
    </lineage>
</organism>
<feature type="non-terminal residue" evidence="2">
    <location>
        <position position="25"/>
    </location>
</feature>
<dbReference type="InParanoid" id="D2HUS6"/>
<proteinExistence type="predicted"/>
<dbReference type="EMBL" id="GL193422">
    <property type="protein sequence ID" value="EFB30055.1"/>
    <property type="molecule type" value="Genomic_DNA"/>
</dbReference>
<reference evidence="2" key="1">
    <citation type="journal article" date="2010" name="Nature">
        <title>The sequence and de novo assembly of the giant panda genome.</title>
        <authorList>
            <person name="Li R."/>
            <person name="Fan W."/>
            <person name="Tian G."/>
            <person name="Zhu H."/>
            <person name="He L."/>
            <person name="Cai J."/>
            <person name="Huang Q."/>
            <person name="Cai Q."/>
            <person name="Li B."/>
            <person name="Bai Y."/>
            <person name="Zhang Z."/>
            <person name="Zhang Y."/>
            <person name="Wang W."/>
            <person name="Li J."/>
            <person name="Wei F."/>
            <person name="Li H."/>
            <person name="Jian M."/>
            <person name="Li J."/>
            <person name="Zhang Z."/>
            <person name="Nielsen R."/>
            <person name="Li D."/>
            <person name="Gu W."/>
            <person name="Yang Z."/>
            <person name="Xuan Z."/>
            <person name="Ryder O.A."/>
            <person name="Leung F.C."/>
            <person name="Zhou Y."/>
            <person name="Cao J."/>
            <person name="Sun X."/>
            <person name="Fu Y."/>
            <person name="Fang X."/>
            <person name="Guo X."/>
            <person name="Wang B."/>
            <person name="Hou R."/>
            <person name="Shen F."/>
            <person name="Mu B."/>
            <person name="Ni P."/>
            <person name="Lin R."/>
            <person name="Qian W."/>
            <person name="Wang G."/>
            <person name="Yu C."/>
            <person name="Nie W."/>
            <person name="Wang J."/>
            <person name="Wu Z."/>
            <person name="Liang H."/>
            <person name="Min J."/>
            <person name="Wu Q."/>
            <person name="Cheng S."/>
            <person name="Ruan J."/>
            <person name="Wang M."/>
            <person name="Shi Z."/>
            <person name="Wen M."/>
            <person name="Liu B."/>
            <person name="Ren X."/>
            <person name="Zheng H."/>
            <person name="Dong D."/>
            <person name="Cook K."/>
            <person name="Shan G."/>
            <person name="Zhang H."/>
            <person name="Kosiol C."/>
            <person name="Xie X."/>
            <person name="Lu Z."/>
            <person name="Zheng H."/>
            <person name="Li Y."/>
            <person name="Steiner C.C."/>
            <person name="Lam T.T."/>
            <person name="Lin S."/>
            <person name="Zhang Q."/>
            <person name="Li G."/>
            <person name="Tian J."/>
            <person name="Gong T."/>
            <person name="Liu H."/>
            <person name="Zhang D."/>
            <person name="Fang L."/>
            <person name="Ye C."/>
            <person name="Zhang J."/>
            <person name="Hu W."/>
            <person name="Xu A."/>
            <person name="Ren Y."/>
            <person name="Zhang G."/>
            <person name="Bruford M.W."/>
            <person name="Li Q."/>
            <person name="Ma L."/>
            <person name="Guo Y."/>
            <person name="An N."/>
            <person name="Hu Y."/>
            <person name="Zheng Y."/>
            <person name="Shi Y."/>
            <person name="Li Z."/>
            <person name="Liu Q."/>
            <person name="Chen Y."/>
            <person name="Zhao J."/>
            <person name="Qu N."/>
            <person name="Zhao S."/>
            <person name="Tian F."/>
            <person name="Wang X."/>
            <person name="Wang H."/>
            <person name="Xu L."/>
            <person name="Liu X."/>
            <person name="Vinar T."/>
            <person name="Wang Y."/>
            <person name="Lam T.W."/>
            <person name="Yiu S.M."/>
            <person name="Liu S."/>
            <person name="Zhang H."/>
            <person name="Li D."/>
            <person name="Huang Y."/>
            <person name="Wang X."/>
            <person name="Yang G."/>
            <person name="Jiang Z."/>
            <person name="Wang J."/>
            <person name="Qin N."/>
            <person name="Li L."/>
            <person name="Li J."/>
            <person name="Bolund L."/>
            <person name="Kristiansen K."/>
            <person name="Wong G.K."/>
            <person name="Olson M."/>
            <person name="Zhang X."/>
            <person name="Li S."/>
            <person name="Yang H."/>
            <person name="Wang J."/>
            <person name="Wang J."/>
        </authorList>
    </citation>
    <scope>NUCLEOTIDE SEQUENCE [LARGE SCALE GENOMIC DNA]</scope>
</reference>
<gene>
    <name evidence="2" type="ORF">PANDA_016048</name>
</gene>
<name>D2HUS6_AILME</name>
<protein>
    <submittedName>
        <fullName evidence="2">Uncharacterized protein</fullName>
    </submittedName>
</protein>
<evidence type="ECO:0000256" key="1">
    <source>
        <dbReference type="SAM" id="MobiDB-lite"/>
    </source>
</evidence>